<dbReference type="InterPro" id="IPR045851">
    <property type="entry name" value="AMP-bd_C_sf"/>
</dbReference>
<dbReference type="InterPro" id="IPR025110">
    <property type="entry name" value="AMP-bd_C"/>
</dbReference>
<dbReference type="GO" id="GO:0016405">
    <property type="term" value="F:CoA-ligase activity"/>
    <property type="evidence" value="ECO:0007669"/>
    <property type="project" value="TreeGrafter"/>
</dbReference>
<dbReference type="PANTHER" id="PTHR24096">
    <property type="entry name" value="LONG-CHAIN-FATTY-ACID--COA LIGASE"/>
    <property type="match status" value="1"/>
</dbReference>
<evidence type="ECO:0000256" key="2">
    <source>
        <dbReference type="ARBA" id="ARBA00022598"/>
    </source>
</evidence>
<keyword evidence="5" id="KW-1185">Reference proteome</keyword>
<reference evidence="4 5" key="1">
    <citation type="journal article" date="2018" name="Sci. Data">
        <title>The draft genome sequence of cork oak.</title>
        <authorList>
            <person name="Ramos A.M."/>
            <person name="Usie A."/>
            <person name="Barbosa P."/>
            <person name="Barros P.M."/>
            <person name="Capote T."/>
            <person name="Chaves I."/>
            <person name="Simoes F."/>
            <person name="Abreu I."/>
            <person name="Carrasquinho I."/>
            <person name="Faro C."/>
            <person name="Guimaraes J.B."/>
            <person name="Mendonca D."/>
            <person name="Nobrega F."/>
            <person name="Rodrigues L."/>
            <person name="Saibo N.J.M."/>
            <person name="Varela M.C."/>
            <person name="Egas C."/>
            <person name="Matos J."/>
            <person name="Miguel C.M."/>
            <person name="Oliveira M.M."/>
            <person name="Ricardo C.P."/>
            <person name="Goncalves S."/>
        </authorList>
    </citation>
    <scope>NUCLEOTIDE SEQUENCE [LARGE SCALE GENOMIC DNA]</scope>
    <source>
        <strain evidence="5">cv. HL8</strain>
    </source>
</reference>
<gene>
    <name evidence="4" type="primary">4CLL7_2</name>
    <name evidence="4" type="ORF">CFP56_035705</name>
</gene>
<accession>A0AAW0J9G7</accession>
<evidence type="ECO:0000256" key="1">
    <source>
        <dbReference type="ARBA" id="ARBA00006432"/>
    </source>
</evidence>
<proteinExistence type="inferred from homology"/>
<dbReference type="Pfam" id="PF13193">
    <property type="entry name" value="AMP-binding_C"/>
    <property type="match status" value="1"/>
</dbReference>
<dbReference type="PANTHER" id="PTHR24096:SF425">
    <property type="entry name" value="4-COUMARATE--COA LIGASE-LIKE 7"/>
    <property type="match status" value="1"/>
</dbReference>
<dbReference type="EMBL" id="PKMF04000640">
    <property type="protein sequence ID" value="KAK7823268.1"/>
    <property type="molecule type" value="Genomic_DNA"/>
</dbReference>
<dbReference type="Proteomes" id="UP000237347">
    <property type="component" value="Unassembled WGS sequence"/>
</dbReference>
<sequence>MYVNSYLINTLLKVESFSPCRFPDAEAGEVPIAYVVRSPNSSLTEEDIKKFIASQVRVWEKEVAPFKRLRRVTFIDKVPKSTSGKILRRELIEKVRSKM</sequence>
<dbReference type="SUPFAM" id="SSF56801">
    <property type="entry name" value="Acetyl-CoA synthetase-like"/>
    <property type="match status" value="1"/>
</dbReference>
<dbReference type="AlphaFoldDB" id="A0AAW0J9G7"/>
<evidence type="ECO:0000313" key="4">
    <source>
        <dbReference type="EMBL" id="KAK7823268.1"/>
    </source>
</evidence>
<dbReference type="Gene3D" id="3.30.300.30">
    <property type="match status" value="1"/>
</dbReference>
<organism evidence="4 5">
    <name type="scientific">Quercus suber</name>
    <name type="common">Cork oak</name>
    <dbReference type="NCBI Taxonomy" id="58331"/>
    <lineage>
        <taxon>Eukaryota</taxon>
        <taxon>Viridiplantae</taxon>
        <taxon>Streptophyta</taxon>
        <taxon>Embryophyta</taxon>
        <taxon>Tracheophyta</taxon>
        <taxon>Spermatophyta</taxon>
        <taxon>Magnoliopsida</taxon>
        <taxon>eudicotyledons</taxon>
        <taxon>Gunneridae</taxon>
        <taxon>Pentapetalae</taxon>
        <taxon>rosids</taxon>
        <taxon>fabids</taxon>
        <taxon>Fagales</taxon>
        <taxon>Fagaceae</taxon>
        <taxon>Quercus</taxon>
    </lineage>
</organism>
<protein>
    <submittedName>
        <fullName evidence="4">4-coumarate--coa ligase-like 7</fullName>
    </submittedName>
</protein>
<feature type="domain" description="AMP-binding enzyme C-terminal" evidence="3">
    <location>
        <begin position="23"/>
        <end position="85"/>
    </location>
</feature>
<evidence type="ECO:0000313" key="5">
    <source>
        <dbReference type="Proteomes" id="UP000237347"/>
    </source>
</evidence>
<name>A0AAW0J9G7_QUESU</name>
<evidence type="ECO:0000259" key="3">
    <source>
        <dbReference type="Pfam" id="PF13193"/>
    </source>
</evidence>
<comment type="caution">
    <text evidence="4">The sequence shown here is derived from an EMBL/GenBank/DDBJ whole genome shotgun (WGS) entry which is preliminary data.</text>
</comment>
<keyword evidence="2" id="KW-0436">Ligase</keyword>
<comment type="similarity">
    <text evidence="1">Belongs to the ATP-dependent AMP-binding enzyme family.</text>
</comment>